<sequence>MIDRVKKQSIKLFPKTEIPLDTDKFVLVTIGKIDEAKREVLQLMEIIQSINKEIILIVYGSVASSLKKTFNEKIDYCHVIYGEWLNNQEAYQAIYHSDLVVFPGRHSVYWEITAAIGKPMIVKYWEGTTHIKNKSNVLFLKDTSKKNI</sequence>
<name>A0A931AZL6_9ENTE</name>
<dbReference type="Gene3D" id="3.40.50.2000">
    <property type="entry name" value="Glycogen Phosphorylase B"/>
    <property type="match status" value="1"/>
</dbReference>
<evidence type="ECO:0000313" key="2">
    <source>
        <dbReference type="Proteomes" id="UP000637757"/>
    </source>
</evidence>
<dbReference type="EMBL" id="JADAKE010000017">
    <property type="protein sequence ID" value="MBF8808314.1"/>
    <property type="molecule type" value="Genomic_DNA"/>
</dbReference>
<proteinExistence type="predicted"/>
<keyword evidence="2" id="KW-1185">Reference proteome</keyword>
<dbReference type="SUPFAM" id="SSF53756">
    <property type="entry name" value="UDP-Glycosyltransferase/glycogen phosphorylase"/>
    <property type="match status" value="1"/>
</dbReference>
<accession>A0A931AZL6</accession>
<dbReference type="Proteomes" id="UP000637757">
    <property type="component" value="Unassembled WGS sequence"/>
</dbReference>
<dbReference type="AlphaFoldDB" id="A0A931AZL6"/>
<evidence type="ECO:0000313" key="1">
    <source>
        <dbReference type="EMBL" id="MBF8808314.1"/>
    </source>
</evidence>
<gene>
    <name evidence="1" type="ORF">IC227_08410</name>
</gene>
<evidence type="ECO:0008006" key="3">
    <source>
        <dbReference type="Google" id="ProtNLM"/>
    </source>
</evidence>
<organism evidence="1 2">
    <name type="scientific">Enterococcus lacertideformus</name>
    <dbReference type="NCBI Taxonomy" id="2771493"/>
    <lineage>
        <taxon>Bacteria</taxon>
        <taxon>Bacillati</taxon>
        <taxon>Bacillota</taxon>
        <taxon>Bacilli</taxon>
        <taxon>Lactobacillales</taxon>
        <taxon>Enterococcaceae</taxon>
        <taxon>Enterococcus</taxon>
    </lineage>
</organism>
<protein>
    <recommendedName>
        <fullName evidence="3">Glycosyltransferase</fullName>
    </recommendedName>
</protein>
<comment type="caution">
    <text evidence="1">The sequence shown here is derived from an EMBL/GenBank/DDBJ whole genome shotgun (WGS) entry which is preliminary data.</text>
</comment>
<reference evidence="1" key="1">
    <citation type="submission" date="2020-09" db="EMBL/GenBank/DDBJ databases">
        <title>Genomic insights into the novelty and pathogenicity of a unique biofilm-forming Enterococcus sp. bacteria (Enterococcus lacertideformus) identified in reptiles.</title>
        <authorList>
            <person name="Agius J.E."/>
            <person name="Phalen D.N."/>
            <person name="Rose K."/>
            <person name="Eden J.-S."/>
        </authorList>
    </citation>
    <scope>NUCLEOTIDE SEQUENCE</scope>
    <source>
        <strain evidence="1">PHRS 0518</strain>
    </source>
</reference>